<dbReference type="EC" id="6.1.1.18" evidence="9"/>
<keyword evidence="6 9" id="KW-0648">Protein biosynthesis</keyword>
<evidence type="ECO:0000259" key="12">
    <source>
        <dbReference type="Pfam" id="PF03950"/>
    </source>
</evidence>
<dbReference type="GO" id="GO:0004819">
    <property type="term" value="F:glutamine-tRNA ligase activity"/>
    <property type="evidence" value="ECO:0007669"/>
    <property type="project" value="UniProtKB-UniRule"/>
</dbReference>
<evidence type="ECO:0000256" key="8">
    <source>
        <dbReference type="ARBA" id="ARBA00048270"/>
    </source>
</evidence>
<evidence type="ECO:0000256" key="10">
    <source>
        <dbReference type="RuleBase" id="RU363037"/>
    </source>
</evidence>
<dbReference type="Gene3D" id="3.40.50.620">
    <property type="entry name" value="HUPs"/>
    <property type="match status" value="1"/>
</dbReference>
<dbReference type="HAMAP" id="MF_00126">
    <property type="entry name" value="Gln_tRNA_synth"/>
    <property type="match status" value="1"/>
</dbReference>
<evidence type="ECO:0000313" key="15">
    <source>
        <dbReference type="Proteomes" id="UP000293347"/>
    </source>
</evidence>
<dbReference type="InterPro" id="IPR022861">
    <property type="entry name" value="Gln_tRNA_ligase_bac"/>
</dbReference>
<evidence type="ECO:0000256" key="7">
    <source>
        <dbReference type="ARBA" id="ARBA00023146"/>
    </source>
</evidence>
<dbReference type="PANTHER" id="PTHR43097">
    <property type="entry name" value="GLUTAMINE-TRNA LIGASE"/>
    <property type="match status" value="1"/>
</dbReference>
<feature type="short sequence motif" description="'KMSKS' region" evidence="9">
    <location>
        <begin position="264"/>
        <end position="268"/>
    </location>
</feature>
<dbReference type="EMBL" id="SJSL01000001">
    <property type="protein sequence ID" value="TCD03006.1"/>
    <property type="molecule type" value="Genomic_DNA"/>
</dbReference>
<feature type="binding site" evidence="9">
    <location>
        <begin position="257"/>
        <end position="258"/>
    </location>
    <ligand>
        <name>ATP</name>
        <dbReference type="ChEBI" id="CHEBI:30616"/>
    </ligand>
</feature>
<dbReference type="InterPro" id="IPR004514">
    <property type="entry name" value="Gln-tRNA-synth"/>
</dbReference>
<dbReference type="AlphaFoldDB" id="A0A4R0NQB5"/>
<keyword evidence="5 9" id="KW-0067">ATP-binding</keyword>
<evidence type="ECO:0000256" key="5">
    <source>
        <dbReference type="ARBA" id="ARBA00022840"/>
    </source>
</evidence>
<gene>
    <name evidence="9" type="primary">glnS</name>
    <name evidence="14" type="ORF">EZ437_03230</name>
</gene>
<organism evidence="14 15">
    <name type="scientific">Pedobacter psychroterrae</name>
    <dbReference type="NCBI Taxonomy" id="2530453"/>
    <lineage>
        <taxon>Bacteria</taxon>
        <taxon>Pseudomonadati</taxon>
        <taxon>Bacteroidota</taxon>
        <taxon>Sphingobacteriia</taxon>
        <taxon>Sphingobacteriales</taxon>
        <taxon>Sphingobacteriaceae</taxon>
        <taxon>Pedobacter</taxon>
    </lineage>
</organism>
<dbReference type="Proteomes" id="UP000293347">
    <property type="component" value="Unassembled WGS sequence"/>
</dbReference>
<dbReference type="NCBIfam" id="TIGR00440">
    <property type="entry name" value="glnS"/>
    <property type="match status" value="1"/>
</dbReference>
<dbReference type="FunFam" id="1.10.1160.10:FF:000001">
    <property type="entry name" value="Glutamine--tRNA ligase"/>
    <property type="match status" value="1"/>
</dbReference>
<dbReference type="GO" id="GO:0006425">
    <property type="term" value="P:glutaminyl-tRNA aminoacylation"/>
    <property type="evidence" value="ECO:0007669"/>
    <property type="project" value="UniProtKB-UniRule"/>
</dbReference>
<dbReference type="NCBIfam" id="NF011291">
    <property type="entry name" value="PRK14703.1"/>
    <property type="match status" value="1"/>
</dbReference>
<evidence type="ECO:0000313" key="14">
    <source>
        <dbReference type="EMBL" id="TCD03006.1"/>
    </source>
</evidence>
<feature type="binding site" evidence="9">
    <location>
        <begin position="39"/>
        <end position="45"/>
    </location>
    <ligand>
        <name>ATP</name>
        <dbReference type="ChEBI" id="CHEBI:30616"/>
    </ligand>
</feature>
<dbReference type="PROSITE" id="PS00178">
    <property type="entry name" value="AA_TRNA_LIGASE_I"/>
    <property type="match status" value="1"/>
</dbReference>
<evidence type="ECO:0000256" key="2">
    <source>
        <dbReference type="ARBA" id="ARBA00022490"/>
    </source>
</evidence>
<sequence>MSEERSLNFIEEIIENDLNSGKYATLITRFPPEPNGYLHIGHAKAICLNFGLTKKYGGYTNLRFDDTNPVTEKTEYVNSQQEDIKWLGFQWKNELYTSDYFDTLYDYAVDLIKKDLAYVDHSTAEEIAALKGTPTEPGIGSTYRNRSVEENLDLFSRMKNGEFEDGICTLRAKIDMASPNMLMRDPILYRIKHAAHHRTGDKWCIYPMYDFAHGQSDSMETITHSICTLEYVSHRELYDWLIEKLGIFPSKQYEFARLNLSYTVMSKRKLLQLVNEDFVSGWNDPRMPTISGLRRRGYTPESIREFCDRIGIAKRENLIELGLLEFCVREHLNKTATRVMAVLDPIKLVITNYQKDQTEILIGENNPEAEDKGGTREIPFSNELWIEREDFMEEPAKKWFRLAPGSMVRLKHAYIVKCEDFKKDAEGNVTEIHCTYIPDTKSGADTSGINVKGTIHWVSRQHAKNAEIRLYDRLFTVESPDAEEGDFKDYLNPNSIEVIKQAYIEPYMSNASKDIRYQFIRKGYYCLDDDSTPELLIFNRTVSLKDAWAKTNK</sequence>
<dbReference type="Pfam" id="PF20974">
    <property type="entry name" value="tRNA-synt_1c_C2"/>
    <property type="match status" value="1"/>
</dbReference>
<evidence type="ECO:0000256" key="3">
    <source>
        <dbReference type="ARBA" id="ARBA00022598"/>
    </source>
</evidence>
<name>A0A4R0NQB5_9SPHI</name>
<keyword evidence="15" id="KW-1185">Reference proteome</keyword>
<keyword evidence="2 9" id="KW-0963">Cytoplasm</keyword>
<feature type="domain" description="tRNA synthetases class I (E and Q) anti-codon binding" evidence="13">
    <location>
        <begin position="454"/>
        <end position="528"/>
    </location>
</feature>
<dbReference type="OrthoDB" id="9801560at2"/>
<feature type="domain" description="Glutamyl/glutaminyl-tRNA synthetase class Ib anti-codon binding" evidence="12">
    <location>
        <begin position="336"/>
        <end position="436"/>
    </location>
</feature>
<evidence type="ECO:0000256" key="4">
    <source>
        <dbReference type="ARBA" id="ARBA00022741"/>
    </source>
</evidence>
<dbReference type="InterPro" id="IPR020056">
    <property type="entry name" value="Rbsml_bL25/Gln-tRNA_synth_N"/>
</dbReference>
<dbReference type="FunFam" id="3.40.50.620:FF:000037">
    <property type="entry name" value="Glutamine--tRNA ligase cytoplasmic"/>
    <property type="match status" value="1"/>
</dbReference>
<evidence type="ECO:0000259" key="11">
    <source>
        <dbReference type="Pfam" id="PF00749"/>
    </source>
</evidence>
<feature type="binding site" evidence="9">
    <location>
        <position position="209"/>
    </location>
    <ligand>
        <name>L-glutamine</name>
        <dbReference type="ChEBI" id="CHEBI:58359"/>
    </ligand>
</feature>
<dbReference type="SUPFAM" id="SSF50715">
    <property type="entry name" value="Ribosomal protein L25-like"/>
    <property type="match status" value="1"/>
</dbReference>
<comment type="subunit">
    <text evidence="9">Monomer.</text>
</comment>
<dbReference type="FunFam" id="2.40.240.10:FF:000001">
    <property type="entry name" value="Glutamine--tRNA ligase"/>
    <property type="match status" value="1"/>
</dbReference>
<feature type="binding site" evidence="9">
    <location>
        <position position="65"/>
    </location>
    <ligand>
        <name>L-glutamine</name>
        <dbReference type="ChEBI" id="CHEBI:58359"/>
    </ligand>
</feature>
<dbReference type="InterPro" id="IPR014729">
    <property type="entry name" value="Rossmann-like_a/b/a_fold"/>
</dbReference>
<evidence type="ECO:0000256" key="1">
    <source>
        <dbReference type="ARBA" id="ARBA00005594"/>
    </source>
</evidence>
<dbReference type="InterPro" id="IPR011035">
    <property type="entry name" value="Ribosomal_bL25/Gln-tRNA_synth"/>
</dbReference>
<dbReference type="InterPro" id="IPR001412">
    <property type="entry name" value="aa-tRNA-synth_I_CS"/>
</dbReference>
<proteinExistence type="inferred from homology"/>
<keyword evidence="4 9" id="KW-0547">Nucleotide-binding</keyword>
<feature type="binding site" evidence="9">
    <location>
        <position position="228"/>
    </location>
    <ligand>
        <name>ATP</name>
        <dbReference type="ChEBI" id="CHEBI:30616"/>
    </ligand>
</feature>
<dbReference type="PRINTS" id="PR00987">
    <property type="entry name" value="TRNASYNTHGLU"/>
</dbReference>
<dbReference type="PANTHER" id="PTHR43097:SF5">
    <property type="entry name" value="GLUTAMATE--TRNA LIGASE"/>
    <property type="match status" value="1"/>
</dbReference>
<comment type="subcellular location">
    <subcellularLocation>
        <location evidence="9">Cytoplasm</location>
    </subcellularLocation>
</comment>
<comment type="caution">
    <text evidence="9">Lacks conserved residue(s) required for the propagation of feature annotation.</text>
</comment>
<accession>A0A4R0NQB5</accession>
<reference evidence="14 15" key="1">
    <citation type="submission" date="2019-02" db="EMBL/GenBank/DDBJ databases">
        <title>Pedobacter sp. RP-1-14 sp. nov., isolated from Arctic soil.</title>
        <authorList>
            <person name="Dahal R.H."/>
        </authorList>
    </citation>
    <scope>NUCLEOTIDE SEQUENCE [LARGE SCALE GENOMIC DNA]</scope>
    <source>
        <strain evidence="14 15">RP-1-14</strain>
    </source>
</reference>
<feature type="short sequence motif" description="'HIGH' region" evidence="9">
    <location>
        <begin position="32"/>
        <end position="42"/>
    </location>
</feature>
<dbReference type="InterPro" id="IPR000924">
    <property type="entry name" value="Glu/Gln-tRNA-synth"/>
</dbReference>
<dbReference type="GO" id="GO:0005524">
    <property type="term" value="F:ATP binding"/>
    <property type="evidence" value="ECO:0007669"/>
    <property type="project" value="UniProtKB-UniRule"/>
</dbReference>
<dbReference type="GO" id="GO:0006424">
    <property type="term" value="P:glutamyl-tRNA aminoacylation"/>
    <property type="evidence" value="ECO:0007669"/>
    <property type="project" value="UniProtKB-UniRule"/>
</dbReference>
<dbReference type="RefSeq" id="WP_131593188.1">
    <property type="nucleotide sequence ID" value="NZ_SJSL01000001.1"/>
</dbReference>
<dbReference type="SUPFAM" id="SSF52374">
    <property type="entry name" value="Nucleotidylyl transferase"/>
    <property type="match status" value="1"/>
</dbReference>
<dbReference type="FunFam" id="3.90.800.10:FF:000001">
    <property type="entry name" value="Glutamine--tRNA ligase"/>
    <property type="match status" value="1"/>
</dbReference>
<dbReference type="Pfam" id="PF00749">
    <property type="entry name" value="tRNA-synt_1c"/>
    <property type="match status" value="1"/>
</dbReference>
<evidence type="ECO:0000256" key="9">
    <source>
        <dbReference type="HAMAP-Rule" id="MF_00126"/>
    </source>
</evidence>
<comment type="caution">
    <text evidence="14">The sequence shown here is derived from an EMBL/GenBank/DDBJ whole genome shotgun (WGS) entry which is preliminary data.</text>
</comment>
<dbReference type="GO" id="GO:0005829">
    <property type="term" value="C:cytosol"/>
    <property type="evidence" value="ECO:0007669"/>
    <property type="project" value="TreeGrafter"/>
</dbReference>
<feature type="binding site" evidence="9">
    <location>
        <begin position="265"/>
        <end position="267"/>
    </location>
    <ligand>
        <name>ATP</name>
        <dbReference type="ChEBI" id="CHEBI:30616"/>
    </ligand>
</feature>
<dbReference type="InterPro" id="IPR020058">
    <property type="entry name" value="Glu/Gln-tRNA-synth_Ib_cat-dom"/>
</dbReference>
<feature type="domain" description="Glutamyl/glutaminyl-tRNA synthetase class Ib catalytic" evidence="11">
    <location>
        <begin position="27"/>
        <end position="333"/>
    </location>
</feature>
<dbReference type="CDD" id="cd00807">
    <property type="entry name" value="GlnRS_core"/>
    <property type="match status" value="1"/>
</dbReference>
<dbReference type="InterPro" id="IPR020059">
    <property type="entry name" value="Glu/Gln-tRNA-synth_Ib_codon-bd"/>
</dbReference>
<comment type="similarity">
    <text evidence="1 9 10">Belongs to the class-I aminoacyl-tRNA synthetase family.</text>
</comment>
<dbReference type="InterPro" id="IPR050132">
    <property type="entry name" value="Gln/Glu-tRNA_Ligase"/>
</dbReference>
<keyword evidence="3 9" id="KW-0436">Ligase</keyword>
<protein>
    <recommendedName>
        <fullName evidence="9">Glutamine--tRNA ligase</fullName>
        <ecNumber evidence="9">6.1.1.18</ecNumber>
    </recommendedName>
    <alternativeName>
        <fullName evidence="9">Glutaminyl-tRNA synthetase</fullName>
        <shortName evidence="9">GlnRS</shortName>
    </alternativeName>
</protein>
<keyword evidence="7 9" id="KW-0030">Aminoacyl-tRNA synthetase</keyword>
<dbReference type="InterPro" id="IPR049437">
    <property type="entry name" value="tRNA-synt_1c_C2"/>
</dbReference>
<comment type="catalytic activity">
    <reaction evidence="8 9">
        <text>tRNA(Gln) + L-glutamine + ATP = L-glutaminyl-tRNA(Gln) + AMP + diphosphate</text>
        <dbReference type="Rhea" id="RHEA:20121"/>
        <dbReference type="Rhea" id="RHEA-COMP:9662"/>
        <dbReference type="Rhea" id="RHEA-COMP:9681"/>
        <dbReference type="ChEBI" id="CHEBI:30616"/>
        <dbReference type="ChEBI" id="CHEBI:33019"/>
        <dbReference type="ChEBI" id="CHEBI:58359"/>
        <dbReference type="ChEBI" id="CHEBI:78442"/>
        <dbReference type="ChEBI" id="CHEBI:78521"/>
        <dbReference type="ChEBI" id="CHEBI:456215"/>
        <dbReference type="EC" id="6.1.1.18"/>
    </reaction>
</comment>
<evidence type="ECO:0000259" key="13">
    <source>
        <dbReference type="Pfam" id="PF20974"/>
    </source>
</evidence>
<feature type="binding site" evidence="9">
    <location>
        <begin position="33"/>
        <end position="35"/>
    </location>
    <ligand>
        <name>ATP</name>
        <dbReference type="ChEBI" id="CHEBI:30616"/>
    </ligand>
</feature>
<evidence type="ECO:0000256" key="6">
    <source>
        <dbReference type="ARBA" id="ARBA00022917"/>
    </source>
</evidence>
<dbReference type="Gene3D" id="2.40.240.10">
    <property type="entry name" value="Ribosomal Protein L25, Chain P"/>
    <property type="match status" value="2"/>
</dbReference>
<dbReference type="Pfam" id="PF03950">
    <property type="entry name" value="tRNA-synt_1c_C"/>
    <property type="match status" value="1"/>
</dbReference>